<evidence type="ECO:0000256" key="1">
    <source>
        <dbReference type="SAM" id="MobiDB-lite"/>
    </source>
</evidence>
<evidence type="ECO:0000313" key="4">
    <source>
        <dbReference type="Proteomes" id="UP000606115"/>
    </source>
</evidence>
<feature type="chain" id="PRO_5045083380" description="HNH endonuclease" evidence="2">
    <location>
        <begin position="30"/>
        <end position="579"/>
    </location>
</feature>
<feature type="region of interest" description="Disordered" evidence="1">
    <location>
        <begin position="65"/>
        <end position="99"/>
    </location>
</feature>
<evidence type="ECO:0000256" key="2">
    <source>
        <dbReference type="SAM" id="SignalP"/>
    </source>
</evidence>
<keyword evidence="4" id="KW-1185">Reference proteome</keyword>
<organism evidence="3 4">
    <name type="scientific">Glutamicibacter ardleyensis</name>
    <dbReference type="NCBI Taxonomy" id="225894"/>
    <lineage>
        <taxon>Bacteria</taxon>
        <taxon>Bacillati</taxon>
        <taxon>Actinomycetota</taxon>
        <taxon>Actinomycetes</taxon>
        <taxon>Micrococcales</taxon>
        <taxon>Micrococcaceae</taxon>
        <taxon>Glutamicibacter</taxon>
    </lineage>
</organism>
<dbReference type="InterPro" id="IPR003615">
    <property type="entry name" value="HNH_nuc"/>
</dbReference>
<gene>
    <name evidence="3" type="ORF">GCM10007173_11000</name>
</gene>
<dbReference type="CDD" id="cd00085">
    <property type="entry name" value="HNHc"/>
    <property type="match status" value="1"/>
</dbReference>
<protein>
    <recommendedName>
        <fullName evidence="5">HNH endonuclease</fullName>
    </recommendedName>
</protein>
<proteinExistence type="predicted"/>
<name>A0ABQ2DDD3_9MICC</name>
<evidence type="ECO:0000313" key="3">
    <source>
        <dbReference type="EMBL" id="GGJ54204.1"/>
    </source>
</evidence>
<evidence type="ECO:0008006" key="5">
    <source>
        <dbReference type="Google" id="ProtNLM"/>
    </source>
</evidence>
<sequence>MFMTASMNAALRQLAEAASLVASATAALAQPDLPAGHAAYFAMLTEHLGQQLTRAQIHAAEAARRTGAHKLDQESLQTISDAGPKPTAQDVDATVGRTTSGRTHFRHTADLLHGWLGIPLSTARDRLVQADCLIAGVNDAGQLTAPWLPELAKQFTDANTDPRLVVAASKKIHAVRNDLGQDHVREAAKTKLQADAVHFIKNEPETARKHLSDLVAEVKSGTREMEALLAEIGFFKVGTRNGLVEYLLRVLPAQAAVIEAFRQQLNNPKTIAGNRDALRELDSELTGEPASQWDDVSSMPDWARADATQSEEAGDGELLSSTAEEPDEQPAGQVNNEPTAEPAARTPRLEQMDAPWENLSPERRHLIGFMALLLIDRTGSGGSPGKQPGLATPQVSIIIDYEKMVERGKDFEVTSSGLALSVGETRAALCNAGVYPLVLNGKSLPLDLGRTQRLYSKAQGRAIRAAYRGCSYPGCSMPAERCELDHLDAWEKGGNTDLCSSDLGCPVHHIERHCGLFHAVKIPGCRPMVLLSQELDPEQRLRVNTFFLTPDEALEANALADSMTRLWRAGKLDVEIVDP</sequence>
<feature type="region of interest" description="Disordered" evidence="1">
    <location>
        <begin position="304"/>
        <end position="354"/>
    </location>
</feature>
<reference evidence="4" key="1">
    <citation type="journal article" date="2019" name="Int. J. Syst. Evol. Microbiol.">
        <title>The Global Catalogue of Microorganisms (GCM) 10K type strain sequencing project: providing services to taxonomists for standard genome sequencing and annotation.</title>
        <authorList>
            <consortium name="The Broad Institute Genomics Platform"/>
            <consortium name="The Broad Institute Genome Sequencing Center for Infectious Disease"/>
            <person name="Wu L."/>
            <person name="Ma J."/>
        </authorList>
    </citation>
    <scope>NUCLEOTIDE SEQUENCE [LARGE SCALE GENOMIC DNA]</scope>
    <source>
        <strain evidence="4">CGMCC 1.3685</strain>
    </source>
</reference>
<dbReference type="Proteomes" id="UP000606115">
    <property type="component" value="Unassembled WGS sequence"/>
</dbReference>
<feature type="signal peptide" evidence="2">
    <location>
        <begin position="1"/>
        <end position="29"/>
    </location>
</feature>
<comment type="caution">
    <text evidence="3">The sequence shown here is derived from an EMBL/GenBank/DDBJ whole genome shotgun (WGS) entry which is preliminary data.</text>
</comment>
<accession>A0ABQ2DDD3</accession>
<dbReference type="EMBL" id="BMKX01000002">
    <property type="protein sequence ID" value="GGJ54204.1"/>
    <property type="molecule type" value="Genomic_DNA"/>
</dbReference>
<keyword evidence="2" id="KW-0732">Signal</keyword>